<sequence>MLTLNQVKYYYHDALFHFDLQVAQGEIVALMGPSGAGKSTLLALIAGFIEPQSGEMAVSGLSLRNKPPYQRPFSMLFQEHNLFSHLTVEQNIALGLQPGLKLSSAEHKQVQQAAEQVGIASYLSRLPQQLSGGQRQRVALARCFVQPNPIWLLDEPFSALDPVLREEMLALVKHLAKERNITVLMVTHHVSDARAIASHFVYIANGHVEQFGTMAQLTTTHANRALAEFVQAGS</sequence>
<dbReference type="GO" id="GO:0042626">
    <property type="term" value="F:ATPase-coupled transmembrane transporter activity"/>
    <property type="evidence" value="ECO:0007669"/>
    <property type="project" value="InterPro"/>
</dbReference>
<keyword evidence="4" id="KW-0547">Nucleotide-binding</keyword>
<dbReference type="InterPro" id="IPR050093">
    <property type="entry name" value="ABC_SmlMolc_Importer"/>
</dbReference>
<gene>
    <name evidence="9" type="ORF">EA26_19440</name>
</gene>
<dbReference type="InterPro" id="IPR017871">
    <property type="entry name" value="ABC_transporter-like_CS"/>
</dbReference>
<dbReference type="GeneID" id="43685253"/>
<keyword evidence="2" id="KW-1003">Cell membrane</keyword>
<evidence type="ECO:0000256" key="3">
    <source>
        <dbReference type="ARBA" id="ARBA00022519"/>
    </source>
</evidence>
<evidence type="ECO:0000256" key="7">
    <source>
        <dbReference type="ARBA" id="ARBA00023136"/>
    </source>
</evidence>
<dbReference type="PANTHER" id="PTHR42781:SF1">
    <property type="entry name" value="THIAMINE IMPORT ATP-BINDING PROTEIN THIQ"/>
    <property type="match status" value="1"/>
</dbReference>
<dbReference type="GO" id="GO:0071934">
    <property type="term" value="P:thiamine transmembrane transport"/>
    <property type="evidence" value="ECO:0007669"/>
    <property type="project" value="InterPro"/>
</dbReference>
<dbReference type="InterPro" id="IPR003439">
    <property type="entry name" value="ABC_transporter-like_ATP-bd"/>
</dbReference>
<dbReference type="NCBIfam" id="TIGR01277">
    <property type="entry name" value="thiQ"/>
    <property type="match status" value="1"/>
</dbReference>
<dbReference type="RefSeq" id="WP_039430695.1">
    <property type="nucleotide sequence ID" value="NZ_CP061845.1"/>
</dbReference>
<keyword evidence="7" id="KW-0472">Membrane</keyword>
<feature type="domain" description="ABC transporter" evidence="8">
    <location>
        <begin position="2"/>
        <end position="230"/>
    </location>
</feature>
<keyword evidence="3" id="KW-0997">Cell inner membrane</keyword>
<dbReference type="STRING" id="29495.EA26_19440"/>
<keyword evidence="10" id="KW-1185">Reference proteome</keyword>
<evidence type="ECO:0000256" key="4">
    <source>
        <dbReference type="ARBA" id="ARBA00022741"/>
    </source>
</evidence>
<dbReference type="GO" id="GO:0016020">
    <property type="term" value="C:membrane"/>
    <property type="evidence" value="ECO:0007669"/>
    <property type="project" value="InterPro"/>
</dbReference>
<evidence type="ECO:0000256" key="5">
    <source>
        <dbReference type="ARBA" id="ARBA00022840"/>
    </source>
</evidence>
<evidence type="ECO:0000259" key="8">
    <source>
        <dbReference type="PROSITE" id="PS50893"/>
    </source>
</evidence>
<dbReference type="PROSITE" id="PS00211">
    <property type="entry name" value="ABC_TRANSPORTER_1"/>
    <property type="match status" value="1"/>
</dbReference>
<organism evidence="9 10">
    <name type="scientific">Vibrio navarrensis</name>
    <dbReference type="NCBI Taxonomy" id="29495"/>
    <lineage>
        <taxon>Bacteria</taxon>
        <taxon>Pseudomonadati</taxon>
        <taxon>Pseudomonadota</taxon>
        <taxon>Gammaproteobacteria</taxon>
        <taxon>Vibrionales</taxon>
        <taxon>Vibrionaceae</taxon>
        <taxon>Vibrio</taxon>
    </lineage>
</organism>
<protein>
    <submittedName>
        <fullName evidence="9">Thiamine ABC transporter ATP-binding protein</fullName>
    </submittedName>
</protein>
<dbReference type="InterPro" id="IPR027417">
    <property type="entry name" value="P-loop_NTPase"/>
</dbReference>
<proteinExistence type="predicted"/>
<dbReference type="SMART" id="SM00382">
    <property type="entry name" value="AAA"/>
    <property type="match status" value="1"/>
</dbReference>
<evidence type="ECO:0000256" key="6">
    <source>
        <dbReference type="ARBA" id="ARBA00022967"/>
    </source>
</evidence>
<dbReference type="Proteomes" id="UP000029994">
    <property type="component" value="Unassembled WGS sequence"/>
</dbReference>
<evidence type="ECO:0000256" key="1">
    <source>
        <dbReference type="ARBA" id="ARBA00022448"/>
    </source>
</evidence>
<dbReference type="Gene3D" id="3.40.50.300">
    <property type="entry name" value="P-loop containing nucleotide triphosphate hydrolases"/>
    <property type="match status" value="1"/>
</dbReference>
<accession>A0A099LMI6</accession>
<dbReference type="InterPro" id="IPR003593">
    <property type="entry name" value="AAA+_ATPase"/>
</dbReference>
<comment type="caution">
    <text evidence="9">The sequence shown here is derived from an EMBL/GenBank/DDBJ whole genome shotgun (WGS) entry which is preliminary data.</text>
</comment>
<dbReference type="InterPro" id="IPR005968">
    <property type="entry name" value="Thiamine_ABC_ThiQ"/>
</dbReference>
<dbReference type="GO" id="GO:0005524">
    <property type="term" value="F:ATP binding"/>
    <property type="evidence" value="ECO:0007669"/>
    <property type="project" value="UniProtKB-KW"/>
</dbReference>
<dbReference type="Pfam" id="PF00005">
    <property type="entry name" value="ABC_tran"/>
    <property type="match status" value="1"/>
</dbReference>
<dbReference type="eggNOG" id="COG3840">
    <property type="taxonomic scope" value="Bacteria"/>
</dbReference>
<dbReference type="GO" id="GO:0016887">
    <property type="term" value="F:ATP hydrolysis activity"/>
    <property type="evidence" value="ECO:0007669"/>
    <property type="project" value="InterPro"/>
</dbReference>
<evidence type="ECO:0000313" key="10">
    <source>
        <dbReference type="Proteomes" id="UP000029994"/>
    </source>
</evidence>
<dbReference type="EMBL" id="JMCG01000002">
    <property type="protein sequence ID" value="KGK09373.1"/>
    <property type="molecule type" value="Genomic_DNA"/>
</dbReference>
<dbReference type="SUPFAM" id="SSF52540">
    <property type="entry name" value="P-loop containing nucleoside triphosphate hydrolases"/>
    <property type="match status" value="1"/>
</dbReference>
<dbReference type="PANTHER" id="PTHR42781">
    <property type="entry name" value="SPERMIDINE/PUTRESCINE IMPORT ATP-BINDING PROTEIN POTA"/>
    <property type="match status" value="1"/>
</dbReference>
<dbReference type="PROSITE" id="PS50893">
    <property type="entry name" value="ABC_TRANSPORTER_2"/>
    <property type="match status" value="1"/>
</dbReference>
<keyword evidence="1" id="KW-0813">Transport</keyword>
<reference evidence="9 10" key="1">
    <citation type="submission" date="2014-04" db="EMBL/GenBank/DDBJ databases">
        <title>Genome sequencing of Vibrio navarrensis strains.</title>
        <authorList>
            <person name="Gladney L.M."/>
            <person name="Katz L.S."/>
            <person name="Marino-Ramirez L."/>
            <person name="Jordan I.K."/>
        </authorList>
    </citation>
    <scope>NUCLEOTIDE SEQUENCE [LARGE SCALE GENOMIC DNA]</scope>
    <source>
        <strain evidence="9 10">ATCC 51183</strain>
    </source>
</reference>
<evidence type="ECO:0000313" key="9">
    <source>
        <dbReference type="EMBL" id="KGK09373.1"/>
    </source>
</evidence>
<dbReference type="FunFam" id="3.40.50.300:FF:001071">
    <property type="entry name" value="Thiamine import ATP-binding protein ThiQ"/>
    <property type="match status" value="1"/>
</dbReference>
<dbReference type="AlphaFoldDB" id="A0A099LMI6"/>
<dbReference type="NCBIfam" id="NF008039">
    <property type="entry name" value="PRK10771.1"/>
    <property type="match status" value="1"/>
</dbReference>
<keyword evidence="5 9" id="KW-0067">ATP-binding</keyword>
<evidence type="ECO:0000256" key="2">
    <source>
        <dbReference type="ARBA" id="ARBA00022475"/>
    </source>
</evidence>
<name>A0A099LMI6_9VIBR</name>
<keyword evidence="6" id="KW-1278">Translocase</keyword>